<evidence type="ECO:0000313" key="2">
    <source>
        <dbReference type="Proteomes" id="UP000683925"/>
    </source>
</evidence>
<dbReference type="EMBL" id="CAJJDP010000021">
    <property type="protein sequence ID" value="CAD8148484.1"/>
    <property type="molecule type" value="Genomic_DNA"/>
</dbReference>
<protein>
    <submittedName>
        <fullName evidence="1">Uncharacterized protein</fullName>
    </submittedName>
</protein>
<gene>
    <name evidence="1" type="ORF">POCTA_138.1.T0210146</name>
</gene>
<dbReference type="Proteomes" id="UP000683925">
    <property type="component" value="Unassembled WGS sequence"/>
</dbReference>
<evidence type="ECO:0000313" key="1">
    <source>
        <dbReference type="EMBL" id="CAD8148484.1"/>
    </source>
</evidence>
<sequence>MSEQPDIDKLDSNFKQVCHQAAQLSSSRWITDTSNTLVEQSTEFLFNKGIFHNIYLQYLPSRIQVLYNIRILENLIKSICPECKGMIQTKLTYVSGFVVSYPSV</sequence>
<reference evidence="1" key="1">
    <citation type="submission" date="2021-01" db="EMBL/GenBank/DDBJ databases">
        <authorList>
            <consortium name="Genoscope - CEA"/>
            <person name="William W."/>
        </authorList>
    </citation>
    <scope>NUCLEOTIDE SEQUENCE</scope>
</reference>
<keyword evidence="2" id="KW-1185">Reference proteome</keyword>
<organism evidence="1 2">
    <name type="scientific">Paramecium octaurelia</name>
    <dbReference type="NCBI Taxonomy" id="43137"/>
    <lineage>
        <taxon>Eukaryota</taxon>
        <taxon>Sar</taxon>
        <taxon>Alveolata</taxon>
        <taxon>Ciliophora</taxon>
        <taxon>Intramacronucleata</taxon>
        <taxon>Oligohymenophorea</taxon>
        <taxon>Peniculida</taxon>
        <taxon>Parameciidae</taxon>
        <taxon>Paramecium</taxon>
    </lineage>
</organism>
<dbReference type="AlphaFoldDB" id="A0A8S1TAZ4"/>
<comment type="caution">
    <text evidence="1">The sequence shown here is derived from an EMBL/GenBank/DDBJ whole genome shotgun (WGS) entry which is preliminary data.</text>
</comment>
<accession>A0A8S1TAZ4</accession>
<proteinExistence type="predicted"/>
<name>A0A8S1TAZ4_PAROT</name>